<dbReference type="RefSeq" id="WP_184132601.1">
    <property type="nucleotide sequence ID" value="NZ_JACHDD010000012.1"/>
</dbReference>
<gene>
    <name evidence="1" type="ORF">HDG40_006497</name>
</gene>
<evidence type="ECO:0000313" key="2">
    <source>
        <dbReference type="Proteomes" id="UP000592780"/>
    </source>
</evidence>
<reference evidence="1 2" key="1">
    <citation type="submission" date="2020-08" db="EMBL/GenBank/DDBJ databases">
        <title>Genomic Encyclopedia of Type Strains, Phase IV (KMG-V): Genome sequencing to study the core and pangenomes of soil and plant-associated prokaryotes.</title>
        <authorList>
            <person name="Whitman W."/>
        </authorList>
    </citation>
    <scope>NUCLEOTIDE SEQUENCE [LARGE SCALE GENOMIC DNA]</scope>
    <source>
        <strain evidence="1 2">JPY158</strain>
    </source>
</reference>
<evidence type="ECO:0000313" key="1">
    <source>
        <dbReference type="EMBL" id="MBB5428310.1"/>
    </source>
</evidence>
<accession>A0A7W8QEP4</accession>
<protein>
    <submittedName>
        <fullName evidence="1">Uncharacterized protein</fullName>
    </submittedName>
</protein>
<dbReference type="EMBL" id="JACHDD010000012">
    <property type="protein sequence ID" value="MBB5428310.1"/>
    <property type="molecule type" value="Genomic_DNA"/>
</dbReference>
<proteinExistence type="predicted"/>
<organism evidence="1 2">
    <name type="scientific">Paraburkholderia atlantica</name>
    <dbReference type="NCBI Taxonomy" id="2654982"/>
    <lineage>
        <taxon>Bacteria</taxon>
        <taxon>Pseudomonadati</taxon>
        <taxon>Pseudomonadota</taxon>
        <taxon>Betaproteobacteria</taxon>
        <taxon>Burkholderiales</taxon>
        <taxon>Burkholderiaceae</taxon>
        <taxon>Paraburkholderia</taxon>
    </lineage>
</organism>
<name>A0A7W8QEP4_PARAM</name>
<dbReference type="Proteomes" id="UP000592780">
    <property type="component" value="Unassembled WGS sequence"/>
</dbReference>
<sequence length="119" mass="12828">MKFWVKLVACLLIAWLPLLGYPAQLPLCPQTESMSSAQPQMHAPLVSDMTACGQLPNHRAVNAHVPCQGSISGIVCGMPAIPMTYTVMVVPSAPVYRAVVHPFAEQFIPELPAPPPRSL</sequence>
<dbReference type="AlphaFoldDB" id="A0A7W8QEP4"/>
<keyword evidence="2" id="KW-1185">Reference proteome</keyword>
<comment type="caution">
    <text evidence="1">The sequence shown here is derived from an EMBL/GenBank/DDBJ whole genome shotgun (WGS) entry which is preliminary data.</text>
</comment>